<evidence type="ECO:0000259" key="1">
    <source>
        <dbReference type="PROSITE" id="PS00028"/>
    </source>
</evidence>
<protein>
    <recommendedName>
        <fullName evidence="1">C2H2-type domain-containing protein</fullName>
    </recommendedName>
</protein>
<sequence>GAVTTQEEFAKLESSYCWRTEKAKYADRQNTQHGHVQPCSVCITCGRGLCSRVGPYSHLRTHQSGATGASLMMMSSSLTLD</sequence>
<name>A0A0B6YBS2_9EUPU</name>
<dbReference type="EMBL" id="HACG01006406">
    <property type="protein sequence ID" value="CEK53271.1"/>
    <property type="molecule type" value="Transcribed_RNA"/>
</dbReference>
<dbReference type="PROSITE" id="PS00028">
    <property type="entry name" value="ZINC_FINGER_C2H2_1"/>
    <property type="match status" value="1"/>
</dbReference>
<evidence type="ECO:0000313" key="2">
    <source>
        <dbReference type="EMBL" id="CEK53271.1"/>
    </source>
</evidence>
<dbReference type="AlphaFoldDB" id="A0A0B6YBS2"/>
<proteinExistence type="predicted"/>
<accession>A0A0B6YBS2</accession>
<organism evidence="2">
    <name type="scientific">Arion vulgaris</name>
    <dbReference type="NCBI Taxonomy" id="1028688"/>
    <lineage>
        <taxon>Eukaryota</taxon>
        <taxon>Metazoa</taxon>
        <taxon>Spiralia</taxon>
        <taxon>Lophotrochozoa</taxon>
        <taxon>Mollusca</taxon>
        <taxon>Gastropoda</taxon>
        <taxon>Heterobranchia</taxon>
        <taxon>Euthyneura</taxon>
        <taxon>Panpulmonata</taxon>
        <taxon>Eupulmonata</taxon>
        <taxon>Stylommatophora</taxon>
        <taxon>Helicina</taxon>
        <taxon>Arionoidea</taxon>
        <taxon>Arionidae</taxon>
        <taxon>Arion</taxon>
    </lineage>
</organism>
<feature type="domain" description="C2H2-type" evidence="1">
    <location>
        <begin position="42"/>
        <end position="62"/>
    </location>
</feature>
<feature type="non-terminal residue" evidence="2">
    <location>
        <position position="1"/>
    </location>
</feature>
<gene>
    <name evidence="2" type="primary">ORF19704</name>
</gene>
<feature type="non-terminal residue" evidence="2">
    <location>
        <position position="81"/>
    </location>
</feature>
<reference evidence="2" key="1">
    <citation type="submission" date="2014-12" db="EMBL/GenBank/DDBJ databases">
        <title>Insight into the proteome of Arion vulgaris.</title>
        <authorList>
            <person name="Aradska J."/>
            <person name="Bulat T."/>
            <person name="Smidak R."/>
            <person name="Sarate P."/>
            <person name="Gangsoo J."/>
            <person name="Sialana F."/>
            <person name="Bilban M."/>
            <person name="Lubec G."/>
        </authorList>
    </citation>
    <scope>NUCLEOTIDE SEQUENCE</scope>
    <source>
        <tissue evidence="2">Skin</tissue>
    </source>
</reference>
<dbReference type="InterPro" id="IPR013087">
    <property type="entry name" value="Znf_C2H2_type"/>
</dbReference>